<accession>A0AAV2UT46</accession>
<organism evidence="3 4">
    <name type="scientific">Legionella pneumophila subsp. pneumophila</name>
    <dbReference type="NCBI Taxonomy" id="91891"/>
    <lineage>
        <taxon>Bacteria</taxon>
        <taxon>Pseudomonadati</taxon>
        <taxon>Pseudomonadota</taxon>
        <taxon>Gammaproteobacteria</taxon>
        <taxon>Legionellales</taxon>
        <taxon>Legionellaceae</taxon>
        <taxon>Legionella</taxon>
    </lineage>
</organism>
<evidence type="ECO:0000313" key="4">
    <source>
        <dbReference type="Proteomes" id="UP000010102"/>
    </source>
</evidence>
<dbReference type="KEGG" id="lpo:LPO_0161"/>
<proteinExistence type="predicted"/>
<dbReference type="RefSeq" id="WP_014840793.1">
    <property type="nucleotide sequence ID" value="NC_018139.1"/>
</dbReference>
<dbReference type="Pfam" id="PF18932">
    <property type="entry name" value="DUF5681"/>
    <property type="match status" value="1"/>
</dbReference>
<protein>
    <recommendedName>
        <fullName evidence="2">DUF5681 domain-containing protein</fullName>
    </recommendedName>
</protein>
<dbReference type="Proteomes" id="UP000010102">
    <property type="component" value="Chromosome"/>
</dbReference>
<feature type="region of interest" description="Disordered" evidence="1">
    <location>
        <begin position="1"/>
        <end position="23"/>
    </location>
</feature>
<dbReference type="InterPro" id="IPR043736">
    <property type="entry name" value="DUF5681"/>
</dbReference>
<dbReference type="EMBL" id="FQ958210">
    <property type="protein sequence ID" value="CCD04293.1"/>
    <property type="molecule type" value="Genomic_DNA"/>
</dbReference>
<feature type="domain" description="DUF5681" evidence="2">
    <location>
        <begin position="2"/>
        <end position="62"/>
    </location>
</feature>
<gene>
    <name evidence="3" type="ORF">LPO_0161</name>
</gene>
<sequence>MKFKPGKSGNPSGRPKGSRNSQTQLLKLLEPHAEKLINKMVQEALDGNDAALRLCIERLLPKAQRKSMEINLAVLNEEDITSPTTIFPIILNEILTGNITPDDGKKIIRLIEEQQLRTQLL</sequence>
<name>A0AAV2UT46_LEGPN</name>
<evidence type="ECO:0000256" key="1">
    <source>
        <dbReference type="SAM" id="MobiDB-lite"/>
    </source>
</evidence>
<evidence type="ECO:0000259" key="2">
    <source>
        <dbReference type="Pfam" id="PF18932"/>
    </source>
</evidence>
<reference evidence="3 4" key="1">
    <citation type="submission" date="2011-07" db="EMBL/GenBank/DDBJ databases">
        <authorList>
            <person name="Genoscope - CEA"/>
        </authorList>
    </citation>
    <scope>NUCLEOTIDE SEQUENCE [LARGE SCALE GENOMIC DNA]</scope>
    <source>
        <strain evidence="4">lorraine</strain>
    </source>
</reference>
<evidence type="ECO:0000313" key="3">
    <source>
        <dbReference type="EMBL" id="CCD04293.1"/>
    </source>
</evidence>
<dbReference type="AlphaFoldDB" id="A0AAV2UT46"/>